<feature type="compositionally biased region" description="Low complexity" evidence="1">
    <location>
        <begin position="253"/>
        <end position="284"/>
    </location>
</feature>
<dbReference type="CDD" id="cd00177">
    <property type="entry name" value="START"/>
    <property type="match status" value="1"/>
</dbReference>
<reference evidence="3" key="1">
    <citation type="submission" date="2015-07" db="EMBL/GenBank/DDBJ databases">
        <title>Transcriptome Assembly of Anthurium amnicola.</title>
        <authorList>
            <person name="Suzuki J."/>
        </authorList>
    </citation>
    <scope>NUCLEOTIDE SEQUENCE</scope>
</reference>
<dbReference type="InterPro" id="IPR002913">
    <property type="entry name" value="START_lipid-bd_dom"/>
</dbReference>
<dbReference type="PANTHER" id="PTHR19308">
    <property type="entry name" value="PHOSPHATIDYLCHOLINE TRANSFER PROTEIN"/>
    <property type="match status" value="1"/>
</dbReference>
<protein>
    <submittedName>
        <fullName evidence="3">Steroidogenic acute regulatory protein, mitochondrial</fullName>
    </submittedName>
</protein>
<dbReference type="EMBL" id="GDJX01021083">
    <property type="protein sequence ID" value="JAT46853.1"/>
    <property type="molecule type" value="Transcribed_RNA"/>
</dbReference>
<dbReference type="SUPFAM" id="SSF55961">
    <property type="entry name" value="Bet v1-like"/>
    <property type="match status" value="1"/>
</dbReference>
<dbReference type="SMART" id="SM00234">
    <property type="entry name" value="START"/>
    <property type="match status" value="1"/>
</dbReference>
<feature type="region of interest" description="Disordered" evidence="1">
    <location>
        <begin position="363"/>
        <end position="404"/>
    </location>
</feature>
<dbReference type="InterPro" id="IPR051213">
    <property type="entry name" value="START_lipid_transfer"/>
</dbReference>
<gene>
    <name evidence="3" type="primary">STAR_1</name>
    <name evidence="3" type="ORF">g.30076</name>
</gene>
<dbReference type="GO" id="GO:0008289">
    <property type="term" value="F:lipid binding"/>
    <property type="evidence" value="ECO:0007669"/>
    <property type="project" value="InterPro"/>
</dbReference>
<dbReference type="PROSITE" id="PS50848">
    <property type="entry name" value="START"/>
    <property type="match status" value="1"/>
</dbReference>
<dbReference type="PANTHER" id="PTHR19308:SF14">
    <property type="entry name" value="START DOMAIN-CONTAINING PROTEIN"/>
    <property type="match status" value="1"/>
</dbReference>
<name>A0A1D1XWU8_9ARAE</name>
<organism evidence="3">
    <name type="scientific">Anthurium amnicola</name>
    <dbReference type="NCBI Taxonomy" id="1678845"/>
    <lineage>
        <taxon>Eukaryota</taxon>
        <taxon>Viridiplantae</taxon>
        <taxon>Streptophyta</taxon>
        <taxon>Embryophyta</taxon>
        <taxon>Tracheophyta</taxon>
        <taxon>Spermatophyta</taxon>
        <taxon>Magnoliopsida</taxon>
        <taxon>Liliopsida</taxon>
        <taxon>Araceae</taxon>
        <taxon>Pothoideae</taxon>
        <taxon>Potheae</taxon>
        <taxon>Anthurium</taxon>
    </lineage>
</organism>
<sequence length="427" mass="47793">MSEARYTSFSDINAAEEDFVEESGELIPSESNESFHYDPVKMTSPYHIGQGERALEKLKFVVEESGWKKALTVRSTTVYSKNGIDDDKVPVFMCEHTIDNFTPQSIFAVVGMRKLWDPWYEEGNLVENLDETTSLTYMVMQGVAGTRTRDLSLVEKIECTEDGTIYFATTSVETNKVPQVVDKIRASLHLNGWIIKPVSENPIRTKVTYVLQTKVNGWIPSVVAKKYLLKRPLVVHIIDQYLQKNGPPPVVFSTSSASTRQSRSTSTSSNTTNINNPSRNSTRSVDWADQQRIKSKRKKETWIKPSNETLNENKELSNDDTNSQVLMAHEGHFSSGTQTSSMQKELQPIPDQFVQDQSPIQAQPTNPIQLTNSTQPTNPVQSTSSIQPANPAQLTNPQPTNPVQPTIIVQPTNPIQPTIIVQPTDLV</sequence>
<proteinExistence type="predicted"/>
<accession>A0A1D1XWU8</accession>
<dbReference type="InterPro" id="IPR023393">
    <property type="entry name" value="START-like_dom_sf"/>
</dbReference>
<evidence type="ECO:0000256" key="1">
    <source>
        <dbReference type="SAM" id="MobiDB-lite"/>
    </source>
</evidence>
<feature type="region of interest" description="Disordered" evidence="1">
    <location>
        <begin position="251"/>
        <end position="318"/>
    </location>
</feature>
<evidence type="ECO:0000313" key="3">
    <source>
        <dbReference type="EMBL" id="JAT46853.1"/>
    </source>
</evidence>
<dbReference type="Pfam" id="PF01852">
    <property type="entry name" value="START"/>
    <property type="match status" value="1"/>
</dbReference>
<evidence type="ECO:0000259" key="2">
    <source>
        <dbReference type="PROSITE" id="PS50848"/>
    </source>
</evidence>
<dbReference type="AlphaFoldDB" id="A0A1D1XWU8"/>
<dbReference type="Gene3D" id="3.30.530.20">
    <property type="match status" value="1"/>
</dbReference>
<feature type="compositionally biased region" description="Polar residues" evidence="1">
    <location>
        <begin position="363"/>
        <end position="394"/>
    </location>
</feature>
<feature type="domain" description="START" evidence="2">
    <location>
        <begin position="63"/>
        <end position="230"/>
    </location>
</feature>
<dbReference type="GO" id="GO:0005737">
    <property type="term" value="C:cytoplasm"/>
    <property type="evidence" value="ECO:0007669"/>
    <property type="project" value="UniProtKB-ARBA"/>
</dbReference>
<feature type="compositionally biased region" description="Low complexity" evidence="1">
    <location>
        <begin position="395"/>
        <end position="404"/>
    </location>
</feature>
<feature type="non-terminal residue" evidence="3">
    <location>
        <position position="427"/>
    </location>
</feature>